<evidence type="ECO:0000313" key="1">
    <source>
        <dbReference type="EMBL" id="OIW24451.1"/>
    </source>
</evidence>
<protein>
    <submittedName>
        <fullName evidence="1">Uncharacterized protein</fullName>
    </submittedName>
</protein>
<gene>
    <name evidence="1" type="ORF">CONLIGDRAFT_636630</name>
</gene>
<dbReference type="AlphaFoldDB" id="A0A1J7IAW1"/>
<dbReference type="InParanoid" id="A0A1J7IAW1"/>
<organism evidence="1 2">
    <name type="scientific">Coniochaeta ligniaria NRRL 30616</name>
    <dbReference type="NCBI Taxonomy" id="1408157"/>
    <lineage>
        <taxon>Eukaryota</taxon>
        <taxon>Fungi</taxon>
        <taxon>Dikarya</taxon>
        <taxon>Ascomycota</taxon>
        <taxon>Pezizomycotina</taxon>
        <taxon>Sordariomycetes</taxon>
        <taxon>Sordariomycetidae</taxon>
        <taxon>Coniochaetales</taxon>
        <taxon>Coniochaetaceae</taxon>
        <taxon>Coniochaeta</taxon>
    </lineage>
</organism>
<name>A0A1J7IAW1_9PEZI</name>
<reference evidence="1 2" key="1">
    <citation type="submission" date="2016-10" db="EMBL/GenBank/DDBJ databases">
        <title>Draft genome sequence of Coniochaeta ligniaria NRRL30616, a lignocellulolytic fungus for bioabatement of inhibitors in plant biomass hydrolysates.</title>
        <authorList>
            <consortium name="DOE Joint Genome Institute"/>
            <person name="Jimenez D.J."/>
            <person name="Hector R.E."/>
            <person name="Riley R."/>
            <person name="Sun H."/>
            <person name="Grigoriev I.V."/>
            <person name="Van Elsas J.D."/>
            <person name="Nichols N.N."/>
        </authorList>
    </citation>
    <scope>NUCLEOTIDE SEQUENCE [LARGE SCALE GENOMIC DNA]</scope>
    <source>
        <strain evidence="1 2">NRRL 30616</strain>
    </source>
</reference>
<sequence>MPRLGRCQLTFGRSFVSVGWLAELVGWESFDRLSALYIRTGRGTEMADRPF</sequence>
<evidence type="ECO:0000313" key="2">
    <source>
        <dbReference type="Proteomes" id="UP000182658"/>
    </source>
</evidence>
<accession>A0A1J7IAW1</accession>
<keyword evidence="2" id="KW-1185">Reference proteome</keyword>
<dbReference type="Proteomes" id="UP000182658">
    <property type="component" value="Unassembled WGS sequence"/>
</dbReference>
<dbReference type="EMBL" id="KV875103">
    <property type="protein sequence ID" value="OIW24451.1"/>
    <property type="molecule type" value="Genomic_DNA"/>
</dbReference>
<proteinExistence type="predicted"/>